<dbReference type="PANTHER" id="PTHR45735:SF2">
    <property type="entry name" value="CLEAVAGE STIMULATION FACTOR SUBUNIT 2"/>
    <property type="match status" value="1"/>
</dbReference>
<dbReference type="SMART" id="SM00360">
    <property type="entry name" value="RRM"/>
    <property type="match status" value="1"/>
</dbReference>
<evidence type="ECO:0000256" key="3">
    <source>
        <dbReference type="SAM" id="MobiDB-lite"/>
    </source>
</evidence>
<organism evidence="5 6">
    <name type="scientific">Pachysolen tannophilus NRRL Y-2460</name>
    <dbReference type="NCBI Taxonomy" id="669874"/>
    <lineage>
        <taxon>Eukaryota</taxon>
        <taxon>Fungi</taxon>
        <taxon>Dikarya</taxon>
        <taxon>Ascomycota</taxon>
        <taxon>Saccharomycotina</taxon>
        <taxon>Pichiomycetes</taxon>
        <taxon>Pachysolenaceae</taxon>
        <taxon>Pachysolen</taxon>
    </lineage>
</organism>
<dbReference type="SUPFAM" id="SSF54928">
    <property type="entry name" value="RNA-binding domain, RBD"/>
    <property type="match status" value="1"/>
</dbReference>
<dbReference type="PROSITE" id="PS50102">
    <property type="entry name" value="RRM"/>
    <property type="match status" value="1"/>
</dbReference>
<dbReference type="GO" id="GO:0031124">
    <property type="term" value="P:mRNA 3'-end processing"/>
    <property type="evidence" value="ECO:0007669"/>
    <property type="project" value="EnsemblFungi"/>
</dbReference>
<keyword evidence="6" id="KW-1185">Reference proteome</keyword>
<evidence type="ECO:0000259" key="4">
    <source>
        <dbReference type="PROSITE" id="PS50102"/>
    </source>
</evidence>
<evidence type="ECO:0000313" key="6">
    <source>
        <dbReference type="Proteomes" id="UP000094236"/>
    </source>
</evidence>
<feature type="compositionally biased region" description="Low complexity" evidence="3">
    <location>
        <begin position="126"/>
        <end position="136"/>
    </location>
</feature>
<dbReference type="GO" id="GO:0005848">
    <property type="term" value="C:mRNA cleavage stimulating factor complex"/>
    <property type="evidence" value="ECO:0007669"/>
    <property type="project" value="EnsemblFungi"/>
</dbReference>
<keyword evidence="2" id="KW-0175">Coiled coil</keyword>
<dbReference type="GO" id="GO:0003729">
    <property type="term" value="F:mRNA binding"/>
    <property type="evidence" value="ECO:0007669"/>
    <property type="project" value="EnsemblFungi"/>
</dbReference>
<dbReference type="InterPro" id="IPR038192">
    <property type="entry name" value="CSTF_C_sf"/>
</dbReference>
<dbReference type="GO" id="GO:0005847">
    <property type="term" value="C:mRNA cleavage and polyadenylation specificity factor complex"/>
    <property type="evidence" value="ECO:0007669"/>
    <property type="project" value="TreeGrafter"/>
</dbReference>
<proteinExistence type="predicted"/>
<dbReference type="OrthoDB" id="15688at2759"/>
<sequence>MSDIKPSKVIYVGSIPYDQTEEQVLEIAKSVGPVVDLKLLFDKETGKSKGYAFVEYSDLESAQSAVRNLSRYNIGNRTLKCNFSNETTLLNGNNNNNNNVISGTITDSVLGDNRKKIRNNKFKQLQSQSQSQSQSQTIPPLPPGIELSNNAQQSASDVITTELNKLDRKRLLNLVKDAKKMSTMNPTLMKTLLKETPQLSYALVEAALLLGLTGSSQLQTLLVDDGKIDQLQQQKTKIENKNKNKNNNKNLEELTLEQRELIKEVINMSDDQVNILPDDKKSVILQLKALYGNNIV</sequence>
<dbReference type="PANTHER" id="PTHR45735">
    <property type="entry name" value="CLEAVAGE STIMULATION FACTOR SUBUNIT 2"/>
    <property type="match status" value="1"/>
</dbReference>
<dbReference type="InterPro" id="IPR000504">
    <property type="entry name" value="RRM_dom"/>
</dbReference>
<dbReference type="AlphaFoldDB" id="A0A1E4U2S1"/>
<accession>A0A1E4U2S1</accession>
<dbReference type="InterPro" id="IPR012677">
    <property type="entry name" value="Nucleotide-bd_a/b_plait_sf"/>
</dbReference>
<dbReference type="Gene3D" id="1.25.40.630">
    <property type="match status" value="1"/>
</dbReference>
<protein>
    <recommendedName>
        <fullName evidence="4">RRM domain-containing protein</fullName>
    </recommendedName>
</protein>
<dbReference type="Gene3D" id="3.30.70.330">
    <property type="match status" value="1"/>
</dbReference>
<gene>
    <name evidence="5" type="ORF">PACTADRAFT_48090</name>
</gene>
<evidence type="ECO:0000313" key="5">
    <source>
        <dbReference type="EMBL" id="ODV98305.1"/>
    </source>
</evidence>
<dbReference type="InterPro" id="IPR025742">
    <property type="entry name" value="CSTF2_hinge"/>
</dbReference>
<feature type="domain" description="RRM" evidence="4">
    <location>
        <begin position="8"/>
        <end position="86"/>
    </location>
</feature>
<dbReference type="EMBL" id="KV454011">
    <property type="protein sequence ID" value="ODV98305.1"/>
    <property type="molecule type" value="Genomic_DNA"/>
</dbReference>
<dbReference type="Gene3D" id="1.10.20.70">
    <property type="entry name" value="Transcription termination and cleavage factor, C-terminal domain"/>
    <property type="match status" value="1"/>
</dbReference>
<evidence type="ECO:0000256" key="1">
    <source>
        <dbReference type="PROSITE-ProRule" id="PRU00176"/>
    </source>
</evidence>
<keyword evidence="1" id="KW-0694">RNA-binding</keyword>
<name>A0A1E4U2S1_PACTA</name>
<dbReference type="Pfam" id="PF00076">
    <property type="entry name" value="RRM_1"/>
    <property type="match status" value="1"/>
</dbReference>
<evidence type="ECO:0000256" key="2">
    <source>
        <dbReference type="SAM" id="Coils"/>
    </source>
</evidence>
<feature type="region of interest" description="Disordered" evidence="3">
    <location>
        <begin position="124"/>
        <end position="153"/>
    </location>
</feature>
<dbReference type="Pfam" id="PF14327">
    <property type="entry name" value="CSTF2_hinge"/>
    <property type="match status" value="1"/>
</dbReference>
<dbReference type="Proteomes" id="UP000094236">
    <property type="component" value="Unassembled WGS sequence"/>
</dbReference>
<feature type="coiled-coil region" evidence="2">
    <location>
        <begin position="228"/>
        <end position="271"/>
    </location>
</feature>
<dbReference type="STRING" id="669874.A0A1E4U2S1"/>
<dbReference type="InterPro" id="IPR035979">
    <property type="entry name" value="RBD_domain_sf"/>
</dbReference>
<reference evidence="6" key="1">
    <citation type="submission" date="2016-05" db="EMBL/GenBank/DDBJ databases">
        <title>Comparative genomics of biotechnologically important yeasts.</title>
        <authorList>
            <consortium name="DOE Joint Genome Institute"/>
            <person name="Riley R."/>
            <person name="Haridas S."/>
            <person name="Wolfe K.H."/>
            <person name="Lopes M.R."/>
            <person name="Hittinger C.T."/>
            <person name="Goker M."/>
            <person name="Salamov A."/>
            <person name="Wisecaver J."/>
            <person name="Long T.M."/>
            <person name="Aerts A.L."/>
            <person name="Barry K."/>
            <person name="Choi C."/>
            <person name="Clum A."/>
            <person name="Coughlan A.Y."/>
            <person name="Deshpande S."/>
            <person name="Douglass A.P."/>
            <person name="Hanson S.J."/>
            <person name="Klenk H.-P."/>
            <person name="Labutti K."/>
            <person name="Lapidus A."/>
            <person name="Lindquist E."/>
            <person name="Lipzen A."/>
            <person name="Meier-Kolthoff J.P."/>
            <person name="Ohm R.A."/>
            <person name="Otillar R.P."/>
            <person name="Pangilinan J."/>
            <person name="Peng Y."/>
            <person name="Rokas A."/>
            <person name="Rosa C.A."/>
            <person name="Scheuner C."/>
            <person name="Sibirny A.A."/>
            <person name="Slot J.C."/>
            <person name="Stielow J.B."/>
            <person name="Sun H."/>
            <person name="Kurtzman C.P."/>
            <person name="Blackwell M."/>
            <person name="Grigoriev I.V."/>
            <person name="Jeffries T.W."/>
        </authorList>
    </citation>
    <scope>NUCLEOTIDE SEQUENCE [LARGE SCALE GENOMIC DNA]</scope>
    <source>
        <strain evidence="6">NRRL Y-2460</strain>
    </source>
</reference>